<sequence>MPTPVQYAARSENPSEVAALHGQKAKTPIIAGSVSGACVLLAWTIGFIIFFVRRRRQKKLAKERGFKSHRDIIDFVPIPNATTFIIPPDPALVCPRRSYERHTHDSERQGQPDNSPSSEVLLRAPGRSEQGTIRSPEAATRTNSTTYSTPMITTVGPSTGELGTVESSYPMLDPPSRLPDSPLARKTQDIRES</sequence>
<feature type="transmembrane region" description="Helical" evidence="2">
    <location>
        <begin position="29"/>
        <end position="52"/>
    </location>
</feature>
<proteinExistence type="predicted"/>
<dbReference type="Proteomes" id="UP000736335">
    <property type="component" value="Unassembled WGS sequence"/>
</dbReference>
<feature type="compositionally biased region" description="Polar residues" evidence="1">
    <location>
        <begin position="140"/>
        <end position="157"/>
    </location>
</feature>
<keyword evidence="4" id="KW-1185">Reference proteome</keyword>
<gene>
    <name evidence="3" type="ORF">BJ322DRAFT_1034153</name>
</gene>
<feature type="region of interest" description="Disordered" evidence="1">
    <location>
        <begin position="97"/>
        <end position="193"/>
    </location>
</feature>
<dbReference type="CDD" id="cd12087">
    <property type="entry name" value="TM_EGFR-like"/>
    <property type="match status" value="1"/>
</dbReference>
<feature type="compositionally biased region" description="Basic and acidic residues" evidence="1">
    <location>
        <begin position="97"/>
        <end position="110"/>
    </location>
</feature>
<evidence type="ECO:0000313" key="4">
    <source>
        <dbReference type="Proteomes" id="UP000736335"/>
    </source>
</evidence>
<keyword evidence="2" id="KW-0472">Membrane</keyword>
<reference evidence="3" key="2">
    <citation type="submission" date="2020-11" db="EMBL/GenBank/DDBJ databases">
        <authorList>
            <consortium name="DOE Joint Genome Institute"/>
            <person name="Kuo A."/>
            <person name="Miyauchi S."/>
            <person name="Kiss E."/>
            <person name="Drula E."/>
            <person name="Kohler A."/>
            <person name="Sanchez-Garcia M."/>
            <person name="Andreopoulos B."/>
            <person name="Barry K.W."/>
            <person name="Bonito G."/>
            <person name="Buee M."/>
            <person name="Carver A."/>
            <person name="Chen C."/>
            <person name="Cichocki N."/>
            <person name="Clum A."/>
            <person name="Culley D."/>
            <person name="Crous P.W."/>
            <person name="Fauchery L."/>
            <person name="Girlanda M."/>
            <person name="Hayes R."/>
            <person name="Keri Z."/>
            <person name="Labutti K."/>
            <person name="Lipzen A."/>
            <person name="Lombard V."/>
            <person name="Magnuson J."/>
            <person name="Maillard F."/>
            <person name="Morin E."/>
            <person name="Murat C."/>
            <person name="Nolan M."/>
            <person name="Ohm R."/>
            <person name="Pangilinan J."/>
            <person name="Pereira M."/>
            <person name="Perotto S."/>
            <person name="Peter M."/>
            <person name="Riley R."/>
            <person name="Sitrit Y."/>
            <person name="Stielow B."/>
            <person name="Szollosi G."/>
            <person name="Zifcakova L."/>
            <person name="Stursova M."/>
            <person name="Spatafora J.W."/>
            <person name="Tedersoo L."/>
            <person name="Vaario L.-M."/>
            <person name="Yamada A."/>
            <person name="Yan M."/>
            <person name="Wang P."/>
            <person name="Xu J."/>
            <person name="Bruns T."/>
            <person name="Baldrian P."/>
            <person name="Vilgalys R."/>
            <person name="Henrissat B."/>
            <person name="Grigoriev I.V."/>
            <person name="Hibbett D."/>
            <person name="Nagy L.G."/>
            <person name="Martin F.M."/>
        </authorList>
    </citation>
    <scope>NUCLEOTIDE SEQUENCE</scope>
    <source>
        <strain evidence="3">UH-Tt-Lm1</strain>
    </source>
</reference>
<dbReference type="EMBL" id="WIUZ02000001">
    <property type="protein sequence ID" value="KAF9793356.1"/>
    <property type="molecule type" value="Genomic_DNA"/>
</dbReference>
<accession>A0A9P6HS85</accession>
<evidence type="ECO:0000256" key="1">
    <source>
        <dbReference type="SAM" id="MobiDB-lite"/>
    </source>
</evidence>
<name>A0A9P6HS85_9AGAM</name>
<keyword evidence="2" id="KW-0812">Transmembrane</keyword>
<organism evidence="3 4">
    <name type="scientific">Thelephora terrestris</name>
    <dbReference type="NCBI Taxonomy" id="56493"/>
    <lineage>
        <taxon>Eukaryota</taxon>
        <taxon>Fungi</taxon>
        <taxon>Dikarya</taxon>
        <taxon>Basidiomycota</taxon>
        <taxon>Agaricomycotina</taxon>
        <taxon>Agaricomycetes</taxon>
        <taxon>Thelephorales</taxon>
        <taxon>Thelephoraceae</taxon>
        <taxon>Thelephora</taxon>
    </lineage>
</organism>
<dbReference type="AlphaFoldDB" id="A0A9P6HS85"/>
<reference evidence="3" key="1">
    <citation type="journal article" date="2020" name="Nat. Commun.">
        <title>Large-scale genome sequencing of mycorrhizal fungi provides insights into the early evolution of symbiotic traits.</title>
        <authorList>
            <person name="Miyauchi S."/>
            <person name="Kiss E."/>
            <person name="Kuo A."/>
            <person name="Drula E."/>
            <person name="Kohler A."/>
            <person name="Sanchez-Garcia M."/>
            <person name="Morin E."/>
            <person name="Andreopoulos B."/>
            <person name="Barry K.W."/>
            <person name="Bonito G."/>
            <person name="Buee M."/>
            <person name="Carver A."/>
            <person name="Chen C."/>
            <person name="Cichocki N."/>
            <person name="Clum A."/>
            <person name="Culley D."/>
            <person name="Crous P.W."/>
            <person name="Fauchery L."/>
            <person name="Girlanda M."/>
            <person name="Hayes R.D."/>
            <person name="Keri Z."/>
            <person name="LaButti K."/>
            <person name="Lipzen A."/>
            <person name="Lombard V."/>
            <person name="Magnuson J."/>
            <person name="Maillard F."/>
            <person name="Murat C."/>
            <person name="Nolan M."/>
            <person name="Ohm R.A."/>
            <person name="Pangilinan J."/>
            <person name="Pereira M.F."/>
            <person name="Perotto S."/>
            <person name="Peter M."/>
            <person name="Pfister S."/>
            <person name="Riley R."/>
            <person name="Sitrit Y."/>
            <person name="Stielow J.B."/>
            <person name="Szollosi G."/>
            <person name="Zifcakova L."/>
            <person name="Stursova M."/>
            <person name="Spatafora J.W."/>
            <person name="Tedersoo L."/>
            <person name="Vaario L.M."/>
            <person name="Yamada A."/>
            <person name="Yan M."/>
            <person name="Wang P."/>
            <person name="Xu J."/>
            <person name="Bruns T."/>
            <person name="Baldrian P."/>
            <person name="Vilgalys R."/>
            <person name="Dunand C."/>
            <person name="Henrissat B."/>
            <person name="Grigoriev I.V."/>
            <person name="Hibbett D."/>
            <person name="Nagy L.G."/>
            <person name="Martin F.M."/>
        </authorList>
    </citation>
    <scope>NUCLEOTIDE SEQUENCE</scope>
    <source>
        <strain evidence="3">UH-Tt-Lm1</strain>
    </source>
</reference>
<evidence type="ECO:0000256" key="2">
    <source>
        <dbReference type="SAM" id="Phobius"/>
    </source>
</evidence>
<dbReference type="OrthoDB" id="3184377at2759"/>
<keyword evidence="2" id="KW-1133">Transmembrane helix</keyword>
<evidence type="ECO:0000313" key="3">
    <source>
        <dbReference type="EMBL" id="KAF9793356.1"/>
    </source>
</evidence>
<comment type="caution">
    <text evidence="3">The sequence shown here is derived from an EMBL/GenBank/DDBJ whole genome shotgun (WGS) entry which is preliminary data.</text>
</comment>
<protein>
    <submittedName>
        <fullName evidence="3">Uncharacterized protein</fullName>
    </submittedName>
</protein>